<dbReference type="InterPro" id="IPR000631">
    <property type="entry name" value="CARKD"/>
</dbReference>
<comment type="similarity">
    <text evidence="3 18">In the N-terminal section; belongs to the NnrE/AIBP family.</text>
</comment>
<keyword evidence="11 18" id="KW-0413">Isomerase</keyword>
<comment type="cofactor">
    <cofactor evidence="18">
        <name>K(+)</name>
        <dbReference type="ChEBI" id="CHEBI:29103"/>
    </cofactor>
    <text evidence="18">Binds 1 potassium ion per subunit.</text>
</comment>
<dbReference type="PIRSF" id="PIRSF017184">
    <property type="entry name" value="Nnr"/>
    <property type="match status" value="1"/>
</dbReference>
<dbReference type="SUPFAM" id="SSF53613">
    <property type="entry name" value="Ribokinase-like"/>
    <property type="match status" value="1"/>
</dbReference>
<dbReference type="GO" id="GO:0046496">
    <property type="term" value="P:nicotinamide nucleotide metabolic process"/>
    <property type="evidence" value="ECO:0007669"/>
    <property type="project" value="UniProtKB-UniRule"/>
</dbReference>
<comment type="catalytic activity">
    <reaction evidence="1 18">
        <text>(6R)-NADHX = (6S)-NADHX</text>
        <dbReference type="Rhea" id="RHEA:32215"/>
        <dbReference type="ChEBI" id="CHEBI:64074"/>
        <dbReference type="ChEBI" id="CHEBI:64075"/>
        <dbReference type="EC" id="5.1.99.6"/>
    </reaction>
</comment>
<keyword evidence="22" id="KW-1185">Reference proteome</keyword>
<feature type="binding site" evidence="17">
    <location>
        <begin position="401"/>
        <end position="405"/>
    </location>
    <ligand>
        <name>AMP</name>
        <dbReference type="ChEBI" id="CHEBI:456215"/>
    </ligand>
</feature>
<dbReference type="Gene3D" id="3.40.1190.20">
    <property type="match status" value="1"/>
</dbReference>
<dbReference type="EC" id="4.2.1.136" evidence="17"/>
<dbReference type="InterPro" id="IPR036652">
    <property type="entry name" value="YjeF_N_dom_sf"/>
</dbReference>
<keyword evidence="7 17" id="KW-0067">ATP-binding</keyword>
<feature type="domain" description="YjeF C-terminal" evidence="19">
    <location>
        <begin position="228"/>
        <end position="496"/>
    </location>
</feature>
<feature type="binding site" evidence="17">
    <location>
        <position position="430"/>
    </location>
    <ligand>
        <name>(6S)-NADPHX</name>
        <dbReference type="ChEBI" id="CHEBI:64076"/>
    </ligand>
</feature>
<keyword evidence="10 17" id="KW-0520">NAD</keyword>
<feature type="binding site" evidence="17">
    <location>
        <position position="365"/>
    </location>
    <ligand>
        <name>(6S)-NADPHX</name>
        <dbReference type="ChEBI" id="CHEBI:64076"/>
    </ligand>
</feature>
<evidence type="ECO:0000313" key="21">
    <source>
        <dbReference type="EMBL" id="AZA10274.1"/>
    </source>
</evidence>
<dbReference type="Proteomes" id="UP000271426">
    <property type="component" value="Chromosome"/>
</dbReference>
<organism evidence="21 22">
    <name type="scientific">Corynebacterium pseudopelargi</name>
    <dbReference type="NCBI Taxonomy" id="2080757"/>
    <lineage>
        <taxon>Bacteria</taxon>
        <taxon>Bacillati</taxon>
        <taxon>Actinomycetota</taxon>
        <taxon>Actinomycetes</taxon>
        <taxon>Mycobacteriales</taxon>
        <taxon>Corynebacteriaceae</taxon>
        <taxon>Corynebacterium</taxon>
    </lineage>
</organism>
<dbReference type="RefSeq" id="WP_164470424.1">
    <property type="nucleotide sequence ID" value="NZ_CP033898.1"/>
</dbReference>
<keyword evidence="5 18" id="KW-0479">Metal-binding</keyword>
<dbReference type="KEGG" id="cpso:CPPEL_10915"/>
<reference evidence="21 22" key="1">
    <citation type="submission" date="2018-11" db="EMBL/GenBank/DDBJ databases">
        <authorList>
            <person name="Kleinhagauer T."/>
            <person name="Glaeser S.P."/>
            <person name="Spergser J."/>
            <person name="Ruckert C."/>
            <person name="Kaempfer P."/>
            <person name="Busse H.-J."/>
        </authorList>
    </citation>
    <scope>NUCLEOTIDE SEQUENCE [LARGE SCALE GENOMIC DNA]</scope>
    <source>
        <strain evidence="21 22">812CH</strain>
    </source>
</reference>
<evidence type="ECO:0000256" key="8">
    <source>
        <dbReference type="ARBA" id="ARBA00022857"/>
    </source>
</evidence>
<dbReference type="GO" id="GO:0052855">
    <property type="term" value="F:ADP-dependent NAD(P)H-hydrate dehydratase activity"/>
    <property type="evidence" value="ECO:0007669"/>
    <property type="project" value="UniProtKB-UniRule"/>
</dbReference>
<feature type="binding site" evidence="17">
    <location>
        <position position="319"/>
    </location>
    <ligand>
        <name>(6S)-NADPHX</name>
        <dbReference type="ChEBI" id="CHEBI:64076"/>
    </ligand>
</feature>
<evidence type="ECO:0000256" key="2">
    <source>
        <dbReference type="ARBA" id="ARBA00000909"/>
    </source>
</evidence>
<evidence type="ECO:0000256" key="15">
    <source>
        <dbReference type="ARBA" id="ARBA00048238"/>
    </source>
</evidence>
<dbReference type="SUPFAM" id="SSF64153">
    <property type="entry name" value="YjeF N-terminal domain-like"/>
    <property type="match status" value="1"/>
</dbReference>
<evidence type="ECO:0000256" key="12">
    <source>
        <dbReference type="ARBA" id="ARBA00023239"/>
    </source>
</evidence>
<comment type="similarity">
    <text evidence="17">Belongs to the NnrD/CARKD family.</text>
</comment>
<evidence type="ECO:0000256" key="14">
    <source>
        <dbReference type="ARBA" id="ARBA00025153"/>
    </source>
</evidence>
<dbReference type="Gene3D" id="3.40.50.10260">
    <property type="entry name" value="YjeF N-terminal domain"/>
    <property type="match status" value="1"/>
</dbReference>
<comment type="catalytic activity">
    <reaction evidence="16 17 18">
        <text>(6S)-NADPHX + ADP = AMP + phosphate + NADPH + H(+)</text>
        <dbReference type="Rhea" id="RHEA:32235"/>
        <dbReference type="ChEBI" id="CHEBI:15378"/>
        <dbReference type="ChEBI" id="CHEBI:43474"/>
        <dbReference type="ChEBI" id="CHEBI:57783"/>
        <dbReference type="ChEBI" id="CHEBI:64076"/>
        <dbReference type="ChEBI" id="CHEBI:456215"/>
        <dbReference type="ChEBI" id="CHEBI:456216"/>
        <dbReference type="EC" id="4.2.1.136"/>
    </reaction>
</comment>
<dbReference type="CDD" id="cd01171">
    <property type="entry name" value="YXKO-related"/>
    <property type="match status" value="1"/>
</dbReference>
<dbReference type="PANTHER" id="PTHR12592">
    <property type="entry name" value="ATP-DEPENDENT (S)-NAD(P)H-HYDRATE DEHYDRATASE FAMILY MEMBER"/>
    <property type="match status" value="1"/>
</dbReference>
<comment type="function">
    <text evidence="14 18">Bifunctional enzyme that catalyzes the epimerization of the S- and R-forms of NAD(P)HX and the dehydration of the S-form of NAD(P)HX at the expense of ADP, which is converted to AMP. This allows the repair of both epimers of NAD(P)HX, a damaged form of NAD(P)H that is a result of enzymatic or heat-dependent hydration.</text>
</comment>
<comment type="similarity">
    <text evidence="4 18">In the C-terminal section; belongs to the NnrD/CARKD family.</text>
</comment>
<accession>A0A3G6J2C2</accession>
<dbReference type="Pfam" id="PF03853">
    <property type="entry name" value="YjeF_N"/>
    <property type="match status" value="1"/>
</dbReference>
<evidence type="ECO:0000256" key="17">
    <source>
        <dbReference type="HAMAP-Rule" id="MF_01965"/>
    </source>
</evidence>
<keyword evidence="9 18" id="KW-0630">Potassium</keyword>
<evidence type="ECO:0000256" key="3">
    <source>
        <dbReference type="ARBA" id="ARBA00006001"/>
    </source>
</evidence>
<dbReference type="AlphaFoldDB" id="A0A3G6J2C2"/>
<dbReference type="GO" id="GO:0005524">
    <property type="term" value="F:ATP binding"/>
    <property type="evidence" value="ECO:0007669"/>
    <property type="project" value="UniProtKB-UniRule"/>
</dbReference>
<evidence type="ECO:0000256" key="9">
    <source>
        <dbReference type="ARBA" id="ARBA00022958"/>
    </source>
</evidence>
<dbReference type="InterPro" id="IPR030677">
    <property type="entry name" value="Nnr"/>
</dbReference>
<proteinExistence type="inferred from homology"/>
<evidence type="ECO:0000256" key="1">
    <source>
        <dbReference type="ARBA" id="ARBA00000013"/>
    </source>
</evidence>
<protein>
    <recommendedName>
        <fullName evidence="17">ADP-dependent (S)-NAD(P)H-hydrate dehydratase</fullName>
        <ecNumber evidence="17">4.2.1.136</ecNumber>
    </recommendedName>
    <alternativeName>
        <fullName evidence="17">ADP-dependent NAD(P)HX dehydratase</fullName>
    </alternativeName>
</protein>
<feature type="binding site" evidence="17">
    <location>
        <position position="262"/>
    </location>
    <ligand>
        <name>(6S)-NADPHX</name>
        <dbReference type="ChEBI" id="CHEBI:64076"/>
    </ligand>
</feature>
<keyword evidence="13" id="KW-0511">Multifunctional enzyme</keyword>
<evidence type="ECO:0000256" key="18">
    <source>
        <dbReference type="PIRNR" id="PIRNR017184"/>
    </source>
</evidence>
<dbReference type="Pfam" id="PF01256">
    <property type="entry name" value="Carb_kinase"/>
    <property type="match status" value="1"/>
</dbReference>
<keyword evidence="12 17" id="KW-0456">Lyase</keyword>
<comment type="catalytic activity">
    <reaction evidence="15 17 18">
        <text>(6S)-NADHX + ADP = AMP + phosphate + NADH + H(+)</text>
        <dbReference type="Rhea" id="RHEA:32223"/>
        <dbReference type="ChEBI" id="CHEBI:15378"/>
        <dbReference type="ChEBI" id="CHEBI:43474"/>
        <dbReference type="ChEBI" id="CHEBI:57945"/>
        <dbReference type="ChEBI" id="CHEBI:64074"/>
        <dbReference type="ChEBI" id="CHEBI:456215"/>
        <dbReference type="ChEBI" id="CHEBI:456216"/>
        <dbReference type="EC" id="4.2.1.136"/>
    </reaction>
</comment>
<sequence>MSMPALPSAVITAIEAPLIQAAAPDALMQQAAHHVALAARSMLASGRVVVLAGSGGNGGDGLYAGAELAMQGYQVQAILTGSSAHEPALQAFVQAGGEVIQEPGHADLLIDAMLGIGARGQLRPNAAELVRHFAGTPTLSVDVPSGIHPDTGLPEGEVFVQADVCVTFGAARMVHGLSHQSGQVWVAKVEPIGQALQQAARDDASCALWLLRAIERDRYQAPQGLRAIQADLAWPQWEPTPTEHKYSGVAGIVAGSQEYPGAGVLAVAGAIHTTPSMKHVVAPDDLVKHLVLQRYPEMVCTQSIEASSKKVQAWLFGPGCTERAALMALMQRPEPLVLDASALGMVAEDIAGLQQRQAPTILTPHAGEFATLASACGVGAEPRLEHVQAMAKKLKCTVLLKGRFTLISDGTHSYSVDAGHGWLATPGSGDVLSGILVALVAKAVHGGPSVDYVQVATQAATLHARAGWLAARTPSGHSTMTALAIAEAVPEATAQTG</sequence>
<dbReference type="GO" id="GO:0052856">
    <property type="term" value="F:NAD(P)HX epimerase activity"/>
    <property type="evidence" value="ECO:0007669"/>
    <property type="project" value="UniProtKB-EC"/>
</dbReference>
<dbReference type="InterPro" id="IPR004443">
    <property type="entry name" value="YjeF_N_dom"/>
</dbReference>
<evidence type="ECO:0000259" key="19">
    <source>
        <dbReference type="PROSITE" id="PS51383"/>
    </source>
</evidence>
<gene>
    <name evidence="21" type="primary">nnr</name>
    <name evidence="17" type="synonym">nnrD</name>
    <name evidence="21" type="ORF">CPPEL_10915</name>
</gene>
<evidence type="ECO:0000256" key="6">
    <source>
        <dbReference type="ARBA" id="ARBA00022741"/>
    </source>
</evidence>
<dbReference type="HAMAP" id="MF_01965">
    <property type="entry name" value="NADHX_dehydratase"/>
    <property type="match status" value="1"/>
</dbReference>
<evidence type="ECO:0000313" key="22">
    <source>
        <dbReference type="Proteomes" id="UP000271426"/>
    </source>
</evidence>
<evidence type="ECO:0000256" key="16">
    <source>
        <dbReference type="ARBA" id="ARBA00049209"/>
    </source>
</evidence>
<comment type="catalytic activity">
    <reaction evidence="2 18">
        <text>(6R)-NADPHX = (6S)-NADPHX</text>
        <dbReference type="Rhea" id="RHEA:32227"/>
        <dbReference type="ChEBI" id="CHEBI:64076"/>
        <dbReference type="ChEBI" id="CHEBI:64077"/>
        <dbReference type="EC" id="5.1.99.6"/>
    </reaction>
</comment>
<dbReference type="PANTHER" id="PTHR12592:SF0">
    <property type="entry name" value="ATP-DEPENDENT (S)-NAD(P)H-HYDRATE DEHYDRATASE"/>
    <property type="match status" value="1"/>
</dbReference>
<dbReference type="PROSITE" id="PS51383">
    <property type="entry name" value="YJEF_C_3"/>
    <property type="match status" value="1"/>
</dbReference>
<evidence type="ECO:0000256" key="7">
    <source>
        <dbReference type="ARBA" id="ARBA00022840"/>
    </source>
</evidence>
<evidence type="ECO:0000256" key="11">
    <source>
        <dbReference type="ARBA" id="ARBA00023235"/>
    </source>
</evidence>
<evidence type="ECO:0000256" key="10">
    <source>
        <dbReference type="ARBA" id="ARBA00023027"/>
    </source>
</evidence>
<feature type="binding site" evidence="17">
    <location>
        <position position="429"/>
    </location>
    <ligand>
        <name>AMP</name>
        <dbReference type="ChEBI" id="CHEBI:456215"/>
    </ligand>
</feature>
<comment type="cofactor">
    <cofactor evidence="17">
        <name>Mg(2+)</name>
        <dbReference type="ChEBI" id="CHEBI:18420"/>
    </cofactor>
</comment>
<evidence type="ECO:0000259" key="20">
    <source>
        <dbReference type="PROSITE" id="PS51385"/>
    </source>
</evidence>
<keyword evidence="6 17" id="KW-0547">Nucleotide-binding</keyword>
<feature type="domain" description="YjeF N-terminal" evidence="20">
    <location>
        <begin position="11"/>
        <end position="200"/>
    </location>
</feature>
<dbReference type="PROSITE" id="PS51385">
    <property type="entry name" value="YJEF_N"/>
    <property type="match status" value="1"/>
</dbReference>
<comment type="function">
    <text evidence="17">Catalyzes the dehydration of the S-form of NAD(P)HX at the expense of ADP, which is converted to AMP. Together with NAD(P)HX epimerase, which catalyzes the epimerization of the S- and R-forms, the enzyme allows the repair of both epimers of NAD(P)HX, a damaged form of NAD(P)H that is a result of enzymatic or heat-dependent hydration.</text>
</comment>
<comment type="subunit">
    <text evidence="17">Homotetramer.</text>
</comment>
<dbReference type="InterPro" id="IPR029056">
    <property type="entry name" value="Ribokinase-like"/>
</dbReference>
<dbReference type="GO" id="GO:0110051">
    <property type="term" value="P:metabolite repair"/>
    <property type="evidence" value="ECO:0007669"/>
    <property type="project" value="TreeGrafter"/>
</dbReference>
<evidence type="ECO:0000256" key="5">
    <source>
        <dbReference type="ARBA" id="ARBA00022723"/>
    </source>
</evidence>
<dbReference type="EMBL" id="CP033898">
    <property type="protein sequence ID" value="AZA10274.1"/>
    <property type="molecule type" value="Genomic_DNA"/>
</dbReference>
<evidence type="ECO:0000256" key="4">
    <source>
        <dbReference type="ARBA" id="ARBA00009524"/>
    </source>
</evidence>
<name>A0A3G6J2C2_9CORY</name>
<dbReference type="NCBIfam" id="TIGR00197">
    <property type="entry name" value="yjeF_nterm"/>
    <property type="match status" value="1"/>
</dbReference>
<keyword evidence="8 17" id="KW-0521">NADP</keyword>
<dbReference type="GO" id="GO:0046872">
    <property type="term" value="F:metal ion binding"/>
    <property type="evidence" value="ECO:0007669"/>
    <property type="project" value="UniProtKB-UniRule"/>
</dbReference>
<evidence type="ECO:0000256" key="13">
    <source>
        <dbReference type="ARBA" id="ARBA00023268"/>
    </source>
</evidence>